<proteinExistence type="predicted"/>
<dbReference type="Gene3D" id="2.60.40.10">
    <property type="entry name" value="Immunoglobulins"/>
    <property type="match status" value="2"/>
</dbReference>
<evidence type="ECO:0000313" key="4">
    <source>
        <dbReference type="Proteomes" id="UP000013307"/>
    </source>
</evidence>
<dbReference type="InterPro" id="IPR008969">
    <property type="entry name" value="CarboxyPept-like_regulatory"/>
</dbReference>
<dbReference type="InterPro" id="IPR013783">
    <property type="entry name" value="Ig-like_fold"/>
</dbReference>
<dbReference type="eggNOG" id="arCOG02081">
    <property type="taxonomic scope" value="Archaea"/>
</dbReference>
<dbReference type="eggNOG" id="arCOG02087">
    <property type="taxonomic scope" value="Archaea"/>
</dbReference>
<keyword evidence="1" id="KW-1133">Transmembrane helix</keyword>
<sequence>MTKKKYLFVGVLILALLTVGSLQTSIKSINAIPGQTVTFDLTIRNDGESTRDYMLSYNAPSGFNGRFLVNGVEVKEISLSPYSSITVQFEVDVPDDLNEGIYNIWVSAGGQERLEINIVNVEKPLRITSSITGIKVEAGDEVSFPLNVENRLNAYYPVDLSCKVPEKWECRFFYGDNQVYKIVLGPKETRTIYFRVESDSSADVGEYAVKPILGKQSITLNIEITKTHKGENGVLILKVSDKDGKPVTNAEVKINNETFYTSGDGSALIEVPDGSYKVKISKDGYYDKEVDVEIKAGKEIEKSVLLEKKAYFVEISVSNPKITSIIGYENPMFRLKIENIGYADGTYTLSVSGLPENFYARFKESADSPESISEVFIKGGESKDVYLEVIVPPRAKVGTYNLTVHVEGYCSATKNLTLNLKGEYRVYFEPVGGRYLIISEPGAEVKYQGLLRNTGIGADITNIEISVDAPEGWKVNVDPSSSPALKAGDFLPINIQAKIPPNTIPSEYKLKLKIKSDQLEETEEIKVVVREKSFSWIIGGIVILSAVVLLVVIFRKFGRR</sequence>
<dbReference type="SUPFAM" id="SSF49464">
    <property type="entry name" value="Carboxypeptidase regulatory domain-like"/>
    <property type="match status" value="1"/>
</dbReference>
<reference evidence="3 4" key="1">
    <citation type="journal article" date="2013" name="Genome Announc.">
        <title>Complete Genome Sequence of the Thermophilic and Facultatively Chemolithoautotrophic Sulfate Reducer Archaeoglobus sulfaticallidus Strain PM70-1T.</title>
        <authorList>
            <person name="Stokke R."/>
            <person name="Hocking W.P."/>
            <person name="Steinsbu B.O."/>
            <person name="Steen I.H."/>
        </authorList>
    </citation>
    <scope>NUCLEOTIDE SEQUENCE [LARGE SCALE GENOMIC DNA]</scope>
    <source>
        <strain evidence="3">PM70-1</strain>
    </source>
</reference>
<dbReference type="KEGG" id="ast:Asulf_00407"/>
<dbReference type="HOGENOM" id="CLU_024113_0_0_2"/>
<dbReference type="PANTHER" id="PTHR39198">
    <property type="entry name" value="HYPOTHETICAL MEMBRANE PROTEIN, CONSERVED"/>
    <property type="match status" value="1"/>
</dbReference>
<feature type="transmembrane region" description="Helical" evidence="1">
    <location>
        <begin position="534"/>
        <end position="554"/>
    </location>
</feature>
<evidence type="ECO:0000259" key="2">
    <source>
        <dbReference type="Pfam" id="PF10633"/>
    </source>
</evidence>
<evidence type="ECO:0000313" key="3">
    <source>
        <dbReference type="EMBL" id="AGK60434.1"/>
    </source>
</evidence>
<gene>
    <name evidence="3" type="ORF">Asulf_00407</name>
</gene>
<keyword evidence="1" id="KW-0812">Transmembrane</keyword>
<keyword evidence="1" id="KW-0472">Membrane</keyword>
<keyword evidence="4" id="KW-1185">Reference proteome</keyword>
<dbReference type="InterPro" id="IPR018905">
    <property type="entry name" value="A-galactase_NEW3"/>
</dbReference>
<protein>
    <submittedName>
        <fullName evidence="3">Putative membrane protein</fullName>
    </submittedName>
</protein>
<name>N0BA19_9EURY</name>
<dbReference type="AlphaFoldDB" id="N0BA19"/>
<dbReference type="OrthoDB" id="110363at2157"/>
<dbReference type="RefSeq" id="WP_015590033.1">
    <property type="nucleotide sequence ID" value="NC_021169.1"/>
</dbReference>
<dbReference type="Proteomes" id="UP000013307">
    <property type="component" value="Chromosome"/>
</dbReference>
<accession>N0BA19</accession>
<dbReference type="PANTHER" id="PTHR39198:SF1">
    <property type="entry name" value="ALPHA-GALACTOSIDASE NEW3 DOMAIN-CONTAINING PROTEIN"/>
    <property type="match status" value="1"/>
</dbReference>
<dbReference type="Pfam" id="PF10633">
    <property type="entry name" value="NPCBM_assoc"/>
    <property type="match status" value="1"/>
</dbReference>
<dbReference type="GeneID" id="15392053"/>
<organism evidence="3 4">
    <name type="scientific">Archaeoglobus sulfaticallidus PM70-1</name>
    <dbReference type="NCBI Taxonomy" id="387631"/>
    <lineage>
        <taxon>Archaea</taxon>
        <taxon>Methanobacteriati</taxon>
        <taxon>Methanobacteriota</taxon>
        <taxon>Archaeoglobi</taxon>
        <taxon>Archaeoglobales</taxon>
        <taxon>Archaeoglobaceae</taxon>
        <taxon>Archaeoglobus</taxon>
    </lineage>
</organism>
<evidence type="ECO:0000256" key="1">
    <source>
        <dbReference type="SAM" id="Phobius"/>
    </source>
</evidence>
<dbReference type="EMBL" id="CP005290">
    <property type="protein sequence ID" value="AGK60434.1"/>
    <property type="molecule type" value="Genomic_DNA"/>
</dbReference>
<dbReference type="Pfam" id="PF13620">
    <property type="entry name" value="CarboxypepD_reg"/>
    <property type="match status" value="1"/>
</dbReference>
<dbReference type="Gene3D" id="2.60.40.1120">
    <property type="entry name" value="Carboxypeptidase-like, regulatory domain"/>
    <property type="match status" value="1"/>
</dbReference>
<dbReference type="STRING" id="387631.Asulf_00407"/>
<feature type="domain" description="Alpha-galactosidase NEW3" evidence="2">
    <location>
        <begin position="440"/>
        <end position="515"/>
    </location>
</feature>